<evidence type="ECO:0000313" key="11">
    <source>
        <dbReference type="Proteomes" id="UP000256328"/>
    </source>
</evidence>
<feature type="region of interest" description="Disordered" evidence="7">
    <location>
        <begin position="1"/>
        <end position="38"/>
    </location>
</feature>
<evidence type="ECO:0000256" key="5">
    <source>
        <dbReference type="ARBA" id="ARBA00022989"/>
    </source>
</evidence>
<feature type="transmembrane region" description="Helical" evidence="8">
    <location>
        <begin position="42"/>
        <end position="62"/>
    </location>
</feature>
<dbReference type="GO" id="GO:0016020">
    <property type="term" value="C:membrane"/>
    <property type="evidence" value="ECO:0007669"/>
    <property type="project" value="UniProtKB-SubCell"/>
</dbReference>
<feature type="transmembrane region" description="Helical" evidence="8">
    <location>
        <begin position="324"/>
        <end position="344"/>
    </location>
</feature>
<dbReference type="InterPro" id="IPR004841">
    <property type="entry name" value="AA-permease/SLC12A_dom"/>
</dbReference>
<protein>
    <submittedName>
        <fullName evidence="10">Amino acid transporter-4</fullName>
    </submittedName>
</protein>
<dbReference type="PANTHER" id="PTHR43341">
    <property type="entry name" value="AMINO ACID PERMEASE"/>
    <property type="match status" value="1"/>
</dbReference>
<dbReference type="GO" id="GO:0015171">
    <property type="term" value="F:amino acid transmembrane transporter activity"/>
    <property type="evidence" value="ECO:0007669"/>
    <property type="project" value="TreeGrafter"/>
</dbReference>
<evidence type="ECO:0000256" key="3">
    <source>
        <dbReference type="ARBA" id="ARBA00022692"/>
    </source>
</evidence>
<feature type="domain" description="Amino acid permease/ SLC12A" evidence="9">
    <location>
        <begin position="47"/>
        <end position="503"/>
    </location>
</feature>
<evidence type="ECO:0000259" key="9">
    <source>
        <dbReference type="Pfam" id="PF00324"/>
    </source>
</evidence>
<dbReference type="Proteomes" id="UP000256328">
    <property type="component" value="Unassembled WGS sequence"/>
</dbReference>
<evidence type="ECO:0000256" key="4">
    <source>
        <dbReference type="ARBA" id="ARBA00022970"/>
    </source>
</evidence>
<keyword evidence="6 8" id="KW-0472">Membrane</keyword>
<comment type="subcellular location">
    <subcellularLocation>
        <location evidence="1">Membrane</location>
        <topology evidence="1">Multi-pass membrane protein</topology>
    </subcellularLocation>
</comment>
<dbReference type="Pfam" id="PF00324">
    <property type="entry name" value="AA_permease"/>
    <property type="match status" value="1"/>
</dbReference>
<evidence type="ECO:0000256" key="7">
    <source>
        <dbReference type="SAM" id="MobiDB-lite"/>
    </source>
</evidence>
<reference evidence="10 11" key="1">
    <citation type="journal article" date="2018" name="IMA Fungus">
        <title>IMA Genome-F 9: Draft genome sequence of Annulohypoxylon stygium, Aspergillus mulundensis, Berkeleyomyces basicola (syn. Thielaviopsis basicola), Ceratocystis smalleyi, two Cercospora beticola strains, Coleophoma cylindrospora, Fusarium fracticaudum, Phialophora cf. hyalina, and Morchella septimelata.</title>
        <authorList>
            <person name="Wingfield B.D."/>
            <person name="Bills G.F."/>
            <person name="Dong Y."/>
            <person name="Huang W."/>
            <person name="Nel W.J."/>
            <person name="Swalarsk-Parry B.S."/>
            <person name="Vaghefi N."/>
            <person name="Wilken P.M."/>
            <person name="An Z."/>
            <person name="de Beer Z.W."/>
            <person name="De Vos L."/>
            <person name="Chen L."/>
            <person name="Duong T.A."/>
            <person name="Gao Y."/>
            <person name="Hammerbacher A."/>
            <person name="Kikkert J.R."/>
            <person name="Li Y."/>
            <person name="Li H."/>
            <person name="Li K."/>
            <person name="Li Q."/>
            <person name="Liu X."/>
            <person name="Ma X."/>
            <person name="Naidoo K."/>
            <person name="Pethybridge S.J."/>
            <person name="Sun J."/>
            <person name="Steenkamp E.T."/>
            <person name="van der Nest M.A."/>
            <person name="van Wyk S."/>
            <person name="Wingfield M.J."/>
            <person name="Xiong C."/>
            <person name="Yue Q."/>
            <person name="Zhang X."/>
        </authorList>
    </citation>
    <scope>NUCLEOTIDE SEQUENCE [LARGE SCALE GENOMIC DNA]</scope>
    <source>
        <strain evidence="10 11">BP5796</strain>
    </source>
</reference>
<feature type="transmembrane region" description="Helical" evidence="8">
    <location>
        <begin position="396"/>
        <end position="417"/>
    </location>
</feature>
<feature type="transmembrane region" description="Helical" evidence="8">
    <location>
        <begin position="74"/>
        <end position="94"/>
    </location>
</feature>
<dbReference type="AlphaFoldDB" id="A0A3D8RI03"/>
<evidence type="ECO:0000256" key="2">
    <source>
        <dbReference type="ARBA" id="ARBA00022448"/>
    </source>
</evidence>
<dbReference type="PIRSF" id="PIRSF006060">
    <property type="entry name" value="AA_transporter"/>
    <property type="match status" value="1"/>
</dbReference>
<feature type="transmembrane region" description="Helical" evidence="8">
    <location>
        <begin position="475"/>
        <end position="495"/>
    </location>
</feature>
<keyword evidence="2" id="KW-0813">Transport</keyword>
<evidence type="ECO:0000256" key="1">
    <source>
        <dbReference type="ARBA" id="ARBA00004141"/>
    </source>
</evidence>
<gene>
    <name evidence="10" type="ORF">BP5796_07131</name>
</gene>
<keyword evidence="5 8" id="KW-1133">Transmembrane helix</keyword>
<feature type="transmembrane region" description="Helical" evidence="8">
    <location>
        <begin position="272"/>
        <end position="294"/>
    </location>
</feature>
<feature type="transmembrane region" description="Helical" evidence="8">
    <location>
        <begin position="371"/>
        <end position="390"/>
    </location>
</feature>
<dbReference type="InterPro" id="IPR050524">
    <property type="entry name" value="APC_YAT"/>
</dbReference>
<feature type="transmembrane region" description="Helical" evidence="8">
    <location>
        <begin position="184"/>
        <end position="203"/>
    </location>
</feature>
<feature type="transmembrane region" description="Helical" evidence="8">
    <location>
        <begin position="448"/>
        <end position="469"/>
    </location>
</feature>
<feature type="transmembrane region" description="Helical" evidence="8">
    <location>
        <begin position="128"/>
        <end position="146"/>
    </location>
</feature>
<sequence>MAEAKDEKTVSVGIDSGNSDVESGVVETTADSSEEPGWSRSLSPRAVIMLSLGGGIGTGLWVGTGTALKDAGPAGTAIAYTLVAFSLYIEFLAIGEMTCYKPVHGGYIRQTAEYIDQAAAFAMGMNYWFSWVMIIPAEAIACISVLKYWEPARSFSTAGYITIFLLLAAIPNFFPVRFYGKVEIFMSIVKVFAIVSTMCYMFLMASGAFPSTHGALVFRYWKNPGAFNNGIKGICKALLQAAFSCTSAGWVAITAGEMKEPRKTVKGAIMPLFWRMFLFFVVNIWLVGMCVPFDDADMNNSSGTLASPFIIAIRNGGSPIFADIMNALVFVTVFSCSITSYYVASRAMTHMSDLGIIHSFFGQKDAAGRPWVAMISSGVLGGGLTYLNLNNTASQVYSWFSSLVGVAAFCNWGLIYLSHIRFRQGLKAQGIDYKKLTFYARFGPWPQYLGLLLVFCYLAAQLYFAIFPFSGKPSAANFFSTYITVPLFILDYFLYKWWFKTKIVAPKDMNFRPAIYFDKLEEEEKEQERLNPTPKGTMLERIWKMRTVLIG</sequence>
<keyword evidence="3 8" id="KW-0812">Transmembrane</keyword>
<evidence type="ECO:0000256" key="8">
    <source>
        <dbReference type="SAM" id="Phobius"/>
    </source>
</evidence>
<dbReference type="PANTHER" id="PTHR43341:SF1">
    <property type="entry name" value="GENERAL AMINO-ACID PERMEASE GAP1"/>
    <property type="match status" value="1"/>
</dbReference>
<name>A0A3D8RI03_9HELO</name>
<accession>A0A3D8RI03</accession>
<evidence type="ECO:0000313" key="10">
    <source>
        <dbReference type="EMBL" id="RDW73689.1"/>
    </source>
</evidence>
<dbReference type="EMBL" id="PDLN01000010">
    <property type="protein sequence ID" value="RDW73689.1"/>
    <property type="molecule type" value="Genomic_DNA"/>
</dbReference>
<keyword evidence="11" id="KW-1185">Reference proteome</keyword>
<evidence type="ECO:0000256" key="6">
    <source>
        <dbReference type="ARBA" id="ARBA00023136"/>
    </source>
</evidence>
<dbReference type="Gene3D" id="1.20.1740.10">
    <property type="entry name" value="Amino acid/polyamine transporter I"/>
    <property type="match status" value="1"/>
</dbReference>
<proteinExistence type="predicted"/>
<organism evidence="10 11">
    <name type="scientific">Coleophoma crateriformis</name>
    <dbReference type="NCBI Taxonomy" id="565419"/>
    <lineage>
        <taxon>Eukaryota</taxon>
        <taxon>Fungi</taxon>
        <taxon>Dikarya</taxon>
        <taxon>Ascomycota</taxon>
        <taxon>Pezizomycotina</taxon>
        <taxon>Leotiomycetes</taxon>
        <taxon>Helotiales</taxon>
        <taxon>Dermateaceae</taxon>
        <taxon>Coleophoma</taxon>
    </lineage>
</organism>
<comment type="caution">
    <text evidence="10">The sequence shown here is derived from an EMBL/GenBank/DDBJ whole genome shotgun (WGS) entry which is preliminary data.</text>
</comment>
<keyword evidence="4" id="KW-0029">Amino-acid transport</keyword>
<dbReference type="OrthoDB" id="3900342at2759"/>
<feature type="transmembrane region" description="Helical" evidence="8">
    <location>
        <begin position="158"/>
        <end position="178"/>
    </location>
</feature>